<accession>V4T8D1</accession>
<dbReference type="PANTHER" id="PTHR30579:SF7">
    <property type="entry name" value="HTH-TYPE TRANSCRIPTIONAL REGULATOR LRHA-RELATED"/>
    <property type="match status" value="1"/>
</dbReference>
<dbReference type="PATRIC" id="fig|631454.5.peg.3922"/>
<evidence type="ECO:0000256" key="1">
    <source>
        <dbReference type="ARBA" id="ARBA00009437"/>
    </source>
</evidence>
<dbReference type="PROSITE" id="PS50931">
    <property type="entry name" value="HTH_LYSR"/>
    <property type="match status" value="1"/>
</dbReference>
<dbReference type="RefSeq" id="WP_023434079.1">
    <property type="nucleotide sequence ID" value="NZ_AWXZ01000040.1"/>
</dbReference>
<organism evidence="6 7">
    <name type="scientific">Lutibaculum baratangense AMV1</name>
    <dbReference type="NCBI Taxonomy" id="631454"/>
    <lineage>
        <taxon>Bacteria</taxon>
        <taxon>Pseudomonadati</taxon>
        <taxon>Pseudomonadota</taxon>
        <taxon>Alphaproteobacteria</taxon>
        <taxon>Hyphomicrobiales</taxon>
        <taxon>Tepidamorphaceae</taxon>
        <taxon>Lutibaculum</taxon>
    </lineage>
</organism>
<dbReference type="STRING" id="631454.N177_3970"/>
<evidence type="ECO:0000256" key="2">
    <source>
        <dbReference type="ARBA" id="ARBA00023015"/>
    </source>
</evidence>
<evidence type="ECO:0000259" key="5">
    <source>
        <dbReference type="PROSITE" id="PS50931"/>
    </source>
</evidence>
<feature type="domain" description="HTH lysR-type" evidence="5">
    <location>
        <begin position="11"/>
        <end position="68"/>
    </location>
</feature>
<dbReference type="AlphaFoldDB" id="V4T8D1"/>
<dbReference type="Proteomes" id="UP000017819">
    <property type="component" value="Unassembled WGS sequence"/>
</dbReference>
<dbReference type="FunFam" id="1.10.10.10:FF:000001">
    <property type="entry name" value="LysR family transcriptional regulator"/>
    <property type="match status" value="1"/>
</dbReference>
<dbReference type="Gene3D" id="3.40.190.10">
    <property type="entry name" value="Periplasmic binding protein-like II"/>
    <property type="match status" value="2"/>
</dbReference>
<dbReference type="Pfam" id="PF00126">
    <property type="entry name" value="HTH_1"/>
    <property type="match status" value="1"/>
</dbReference>
<comment type="similarity">
    <text evidence="1">Belongs to the LysR transcriptional regulatory family.</text>
</comment>
<dbReference type="Gene3D" id="1.10.10.10">
    <property type="entry name" value="Winged helix-like DNA-binding domain superfamily/Winged helix DNA-binding domain"/>
    <property type="match status" value="1"/>
</dbReference>
<protein>
    <submittedName>
        <fullName evidence="6">Transcriptional regulator, LysR family</fullName>
    </submittedName>
</protein>
<dbReference type="GO" id="GO:0003700">
    <property type="term" value="F:DNA-binding transcription factor activity"/>
    <property type="evidence" value="ECO:0007669"/>
    <property type="project" value="InterPro"/>
</dbReference>
<dbReference type="InterPro" id="IPR036388">
    <property type="entry name" value="WH-like_DNA-bd_sf"/>
</dbReference>
<evidence type="ECO:0000313" key="7">
    <source>
        <dbReference type="Proteomes" id="UP000017819"/>
    </source>
</evidence>
<evidence type="ECO:0000256" key="4">
    <source>
        <dbReference type="ARBA" id="ARBA00023163"/>
    </source>
</evidence>
<dbReference type="InterPro" id="IPR000847">
    <property type="entry name" value="LysR_HTH_N"/>
</dbReference>
<evidence type="ECO:0000313" key="6">
    <source>
        <dbReference type="EMBL" id="ESR22833.1"/>
    </source>
</evidence>
<dbReference type="Pfam" id="PF03466">
    <property type="entry name" value="LysR_substrate"/>
    <property type="match status" value="1"/>
</dbReference>
<dbReference type="SUPFAM" id="SSF46785">
    <property type="entry name" value="Winged helix' DNA-binding domain"/>
    <property type="match status" value="1"/>
</dbReference>
<dbReference type="InterPro" id="IPR005119">
    <property type="entry name" value="LysR_subst-bd"/>
</dbReference>
<name>V4T8D1_9HYPH</name>
<evidence type="ECO:0000256" key="3">
    <source>
        <dbReference type="ARBA" id="ARBA00023125"/>
    </source>
</evidence>
<dbReference type="PANTHER" id="PTHR30579">
    <property type="entry name" value="TRANSCRIPTIONAL REGULATOR"/>
    <property type="match status" value="1"/>
</dbReference>
<keyword evidence="3" id="KW-0238">DNA-binding</keyword>
<dbReference type="GO" id="GO:0003677">
    <property type="term" value="F:DNA binding"/>
    <property type="evidence" value="ECO:0007669"/>
    <property type="project" value="UniProtKB-KW"/>
</dbReference>
<keyword evidence="2" id="KW-0805">Transcription regulation</keyword>
<comment type="caution">
    <text evidence="6">The sequence shown here is derived from an EMBL/GenBank/DDBJ whole genome shotgun (WGS) entry which is preliminary data.</text>
</comment>
<sequence length="306" mass="33047">MTPTGRQLPLLEIDLLRTFVEIAETGSFSRAARSVARTPSAVSMQMKRLEEIVGKTLFVRDARSVRLTGDGEALIGYARRILRLSNEAVGMFRSPELEGLVRLGTPDDFGTRFLPNILSRFARTHPGVEVQVTLGMSKGLLKRLDAGALDLALVTTGGGRQMLERGRVVYTEPLVWGGLENGCAYEQRPLPLALATNGCAWRASALSALDAAGLPYRVAYSSEHCAGQMAAIRADLAIAPFAESLIEPPLVRLDERHGLPPIGDYQMVIAEGRNLGPAAEALVQQVVDGFDEMTGRRPDPAQVAAE</sequence>
<dbReference type="InterPro" id="IPR050176">
    <property type="entry name" value="LTTR"/>
</dbReference>
<reference evidence="6 7" key="1">
    <citation type="journal article" date="2014" name="Genome Announc.">
        <title>Draft Genome Sequence of Lutibaculum baratangense Strain AMV1T, Isolated from a Mud Volcano in Andamans, India.</title>
        <authorList>
            <person name="Singh A."/>
            <person name="Sreenivas A."/>
            <person name="Sathyanarayana Reddy G."/>
            <person name="Pinnaka A.K."/>
            <person name="Shivaji S."/>
        </authorList>
    </citation>
    <scope>NUCLEOTIDE SEQUENCE [LARGE SCALE GENOMIC DNA]</scope>
    <source>
        <strain evidence="6 7">AMV1</strain>
    </source>
</reference>
<keyword evidence="7" id="KW-1185">Reference proteome</keyword>
<dbReference type="EMBL" id="AWXZ01000040">
    <property type="protein sequence ID" value="ESR22833.1"/>
    <property type="molecule type" value="Genomic_DNA"/>
</dbReference>
<proteinExistence type="inferred from homology"/>
<gene>
    <name evidence="6" type="ORF">N177_3970</name>
</gene>
<dbReference type="eggNOG" id="COG0583">
    <property type="taxonomic scope" value="Bacteria"/>
</dbReference>
<dbReference type="SUPFAM" id="SSF53850">
    <property type="entry name" value="Periplasmic binding protein-like II"/>
    <property type="match status" value="1"/>
</dbReference>
<keyword evidence="4" id="KW-0804">Transcription</keyword>
<dbReference type="OrthoDB" id="8097684at2"/>
<dbReference type="InterPro" id="IPR036390">
    <property type="entry name" value="WH_DNA-bd_sf"/>
</dbReference>